<organism evidence="3 4">
    <name type="scientific">Micromonospora sediminicola</name>
    <dbReference type="NCBI Taxonomy" id="946078"/>
    <lineage>
        <taxon>Bacteria</taxon>
        <taxon>Bacillati</taxon>
        <taxon>Actinomycetota</taxon>
        <taxon>Actinomycetes</taxon>
        <taxon>Micromonosporales</taxon>
        <taxon>Micromonosporaceae</taxon>
        <taxon>Micromonospora</taxon>
    </lineage>
</organism>
<sequence length="318" mass="34762">MDENKGSVRLAWRDIAIWSIILCVALVAVTSVVATVKDVDTLSVVALALAVIAFVAQIIVFIVQAAAANDQQIKAQDVYAQTMKALTLIEEKMEGTRRTVNTMSEQLLARVLSGSLPESVAKEAIAGGVGDPPPIEQSRSTPRQRPAGRVGARNTSGVSGNRLVYLPPEKDEAKNKEIVEFMQRFPTGDDMEAAREALSDMTLQETHTLLLLAEDEIHSRRPGSSLGPGLGVLDEARASRLFDKGLIRQVRVPKEPNKAVFVLTDAGRNVARVFTGTGSPPPNYPRELLDLAQNTRDYQKQVRERRHSINPNIPLDEL</sequence>
<proteinExistence type="predicted"/>
<accession>A0A1A9B3R6</accession>
<keyword evidence="4" id="KW-1185">Reference proteome</keyword>
<dbReference type="RefSeq" id="WP_141684512.1">
    <property type="nucleotide sequence ID" value="NZ_FLRH01000003.1"/>
</dbReference>
<protein>
    <submittedName>
        <fullName evidence="3">Uncharacterized protein</fullName>
    </submittedName>
</protein>
<gene>
    <name evidence="3" type="ORF">GA0070622_0728</name>
</gene>
<dbReference type="Proteomes" id="UP000199558">
    <property type="component" value="Unassembled WGS sequence"/>
</dbReference>
<keyword evidence="2" id="KW-0472">Membrane</keyword>
<evidence type="ECO:0000256" key="2">
    <source>
        <dbReference type="SAM" id="Phobius"/>
    </source>
</evidence>
<feature type="transmembrane region" description="Helical" evidence="2">
    <location>
        <begin position="15"/>
        <end position="36"/>
    </location>
</feature>
<keyword evidence="2" id="KW-1133">Transmembrane helix</keyword>
<feature type="transmembrane region" description="Helical" evidence="2">
    <location>
        <begin position="42"/>
        <end position="63"/>
    </location>
</feature>
<dbReference type="EMBL" id="FLRH01000003">
    <property type="protein sequence ID" value="SBT63763.1"/>
    <property type="molecule type" value="Genomic_DNA"/>
</dbReference>
<reference evidence="4" key="1">
    <citation type="submission" date="2016-06" db="EMBL/GenBank/DDBJ databases">
        <authorList>
            <person name="Varghese N."/>
            <person name="Submissions Spin"/>
        </authorList>
    </citation>
    <scope>NUCLEOTIDE SEQUENCE [LARGE SCALE GENOMIC DNA]</scope>
    <source>
        <strain evidence="4">DSM 45794</strain>
    </source>
</reference>
<feature type="region of interest" description="Disordered" evidence="1">
    <location>
        <begin position="125"/>
        <end position="163"/>
    </location>
</feature>
<evidence type="ECO:0000256" key="1">
    <source>
        <dbReference type="SAM" id="MobiDB-lite"/>
    </source>
</evidence>
<evidence type="ECO:0000313" key="3">
    <source>
        <dbReference type="EMBL" id="SBT63763.1"/>
    </source>
</evidence>
<keyword evidence="2" id="KW-0812">Transmembrane</keyword>
<dbReference type="AlphaFoldDB" id="A0A1A9B3R6"/>
<name>A0A1A9B3R6_9ACTN</name>
<evidence type="ECO:0000313" key="4">
    <source>
        <dbReference type="Proteomes" id="UP000199558"/>
    </source>
</evidence>